<dbReference type="GO" id="GO:0004519">
    <property type="term" value="F:endonuclease activity"/>
    <property type="evidence" value="ECO:0007669"/>
    <property type="project" value="UniProtKB-KW"/>
</dbReference>
<dbReference type="Pfam" id="PF05685">
    <property type="entry name" value="Uma2"/>
    <property type="match status" value="1"/>
</dbReference>
<keyword evidence="3" id="KW-1185">Reference proteome</keyword>
<evidence type="ECO:0000313" key="3">
    <source>
        <dbReference type="Proteomes" id="UP000320776"/>
    </source>
</evidence>
<dbReference type="CDD" id="cd06260">
    <property type="entry name" value="DUF820-like"/>
    <property type="match status" value="1"/>
</dbReference>
<organism evidence="2 3">
    <name type="scientific">Sporomusa termitida</name>
    <dbReference type="NCBI Taxonomy" id="2377"/>
    <lineage>
        <taxon>Bacteria</taxon>
        <taxon>Bacillati</taxon>
        <taxon>Bacillota</taxon>
        <taxon>Negativicutes</taxon>
        <taxon>Selenomonadales</taxon>
        <taxon>Sporomusaceae</taxon>
        <taxon>Sporomusa</taxon>
    </lineage>
</organism>
<sequence length="195" mass="22059">MPLTQTMQNGYIYADIEKWPESERWELIDGIAYNMTPPPARIHQTVLGILFRKIGNYLEGKQCAVYVAPFGVWFLENNADISNAKNYVEPDISIICDKNKLTDKGCVGSPDMIIEILSPSTAAKDLIKKLSLYENSGVREYWVVHPTDFTVMVFELVDGRYGKPKTYSPDEEGLSEVKVGIFENLVIDLKEIFIG</sequence>
<dbReference type="SUPFAM" id="SSF52980">
    <property type="entry name" value="Restriction endonuclease-like"/>
    <property type="match status" value="1"/>
</dbReference>
<evidence type="ECO:0000313" key="2">
    <source>
        <dbReference type="EMBL" id="QDR82003.1"/>
    </source>
</evidence>
<proteinExistence type="predicted"/>
<protein>
    <submittedName>
        <fullName evidence="2">Restriction endonuclease</fullName>
    </submittedName>
</protein>
<reference evidence="2 3" key="1">
    <citation type="submission" date="2019-02" db="EMBL/GenBank/DDBJ databases">
        <title>Closed genome of Sporomusa termitida DSM 4440.</title>
        <authorList>
            <person name="Poehlein A."/>
            <person name="Daniel R."/>
        </authorList>
    </citation>
    <scope>NUCLEOTIDE SEQUENCE [LARGE SCALE GENOMIC DNA]</scope>
    <source>
        <strain evidence="2 3">DSM 4440</strain>
    </source>
</reference>
<dbReference type="PANTHER" id="PTHR36558">
    <property type="entry name" value="GLR1098 PROTEIN"/>
    <property type="match status" value="1"/>
</dbReference>
<dbReference type="PANTHER" id="PTHR36558:SF1">
    <property type="entry name" value="RESTRICTION ENDONUCLEASE DOMAIN-CONTAINING PROTEIN-RELATED"/>
    <property type="match status" value="1"/>
</dbReference>
<keyword evidence="2" id="KW-0255">Endonuclease</keyword>
<dbReference type="KEGG" id="sted:SPTER_34240"/>
<dbReference type="RefSeq" id="WP_144351430.1">
    <property type="nucleotide sequence ID" value="NZ_CP036259.1"/>
</dbReference>
<dbReference type="Proteomes" id="UP000320776">
    <property type="component" value="Chromosome"/>
</dbReference>
<dbReference type="InterPro" id="IPR012296">
    <property type="entry name" value="Nuclease_put_TT1808"/>
</dbReference>
<feature type="domain" description="Putative restriction endonuclease" evidence="1">
    <location>
        <begin position="15"/>
        <end position="172"/>
    </location>
</feature>
<accession>A0A517DXF0</accession>
<dbReference type="Gene3D" id="3.90.1570.10">
    <property type="entry name" value="tt1808, chain A"/>
    <property type="match status" value="1"/>
</dbReference>
<dbReference type="AlphaFoldDB" id="A0A517DXF0"/>
<dbReference type="OrthoDB" id="9798254at2"/>
<gene>
    <name evidence="2" type="ORF">SPTER_34240</name>
</gene>
<dbReference type="InterPro" id="IPR011335">
    <property type="entry name" value="Restrct_endonuc-II-like"/>
</dbReference>
<keyword evidence="2" id="KW-0540">Nuclease</keyword>
<keyword evidence="2" id="KW-0378">Hydrolase</keyword>
<name>A0A517DXF0_9FIRM</name>
<dbReference type="EMBL" id="CP036259">
    <property type="protein sequence ID" value="QDR82003.1"/>
    <property type="molecule type" value="Genomic_DNA"/>
</dbReference>
<evidence type="ECO:0000259" key="1">
    <source>
        <dbReference type="Pfam" id="PF05685"/>
    </source>
</evidence>
<dbReference type="InterPro" id="IPR008538">
    <property type="entry name" value="Uma2"/>
</dbReference>